<dbReference type="InterPro" id="IPR011335">
    <property type="entry name" value="Restrct_endonuc-II-like"/>
</dbReference>
<evidence type="ECO:0000313" key="1">
    <source>
        <dbReference type="EMBL" id="RFA98582.1"/>
    </source>
</evidence>
<gene>
    <name evidence="1" type="ORF">CGL51_00640</name>
    <name evidence="2" type="ORF">CGL52_04595</name>
</gene>
<proteinExistence type="predicted"/>
<reference evidence="3 4" key="1">
    <citation type="submission" date="2017-07" db="EMBL/GenBank/DDBJ databases">
        <title>Draft genome sequence of aerobic hyperthermophilic archaea, Pyrobaculum aerophilum YKB31 and YKB32.</title>
        <authorList>
            <person name="Mochizuki T."/>
            <person name="Berliner A.J."/>
            <person name="Yoshida-Takashima Y."/>
            <person name="Takaki Y."/>
            <person name="Nunoura T."/>
            <person name="Takai K."/>
        </authorList>
    </citation>
    <scope>NUCLEOTIDE SEQUENCE [LARGE SCALE GENOMIC DNA]</scope>
    <source>
        <strain evidence="1 4">YKB31</strain>
        <strain evidence="2 3">YKB32</strain>
    </source>
</reference>
<evidence type="ECO:0000313" key="2">
    <source>
        <dbReference type="EMBL" id="RFA99286.1"/>
    </source>
</evidence>
<evidence type="ECO:0000313" key="3">
    <source>
        <dbReference type="Proteomes" id="UP000256877"/>
    </source>
</evidence>
<name>A0A371R452_9CREN</name>
<protein>
    <submittedName>
        <fullName evidence="1">Uncharacterized protein</fullName>
    </submittedName>
</protein>
<dbReference type="EMBL" id="NMUE01000001">
    <property type="protein sequence ID" value="RFA98582.1"/>
    <property type="molecule type" value="Genomic_DNA"/>
</dbReference>
<sequence length="165" mass="18334">MRGYLVWRPDDFIKLLEVAVVYSVVSGKCDGEPKEPLVIAIPTPVGHIAITYWRGGCLPGGGRAATPLESSIYAPCVKKCIEETFGSLLDSLKSFATELLAYREALKTIDLFAYKDGVFYAVEVKTNSGKLRDSQVEKAVVLKKWLKPLVVRVYLQNPLVEIKQQ</sequence>
<dbReference type="SUPFAM" id="SSF52980">
    <property type="entry name" value="Restriction endonuclease-like"/>
    <property type="match status" value="1"/>
</dbReference>
<dbReference type="OrthoDB" id="28352at2157"/>
<organism evidence="1 4">
    <name type="scientific">Pyrobaculum aerophilum</name>
    <dbReference type="NCBI Taxonomy" id="13773"/>
    <lineage>
        <taxon>Archaea</taxon>
        <taxon>Thermoproteota</taxon>
        <taxon>Thermoprotei</taxon>
        <taxon>Thermoproteales</taxon>
        <taxon>Thermoproteaceae</taxon>
        <taxon>Pyrobaculum</taxon>
    </lineage>
</organism>
<dbReference type="Proteomes" id="UP000256877">
    <property type="component" value="Unassembled WGS sequence"/>
</dbReference>
<dbReference type="AlphaFoldDB" id="A0A371R452"/>
<dbReference type="Proteomes" id="UP000257123">
    <property type="component" value="Unassembled WGS sequence"/>
</dbReference>
<accession>A0A371R452</accession>
<comment type="caution">
    <text evidence="1">The sequence shown here is derived from an EMBL/GenBank/DDBJ whole genome shotgun (WGS) entry which is preliminary data.</text>
</comment>
<dbReference type="EMBL" id="NMUF01000008">
    <property type="protein sequence ID" value="RFA99286.1"/>
    <property type="molecule type" value="Genomic_DNA"/>
</dbReference>
<evidence type="ECO:0000313" key="4">
    <source>
        <dbReference type="Proteomes" id="UP000257123"/>
    </source>
</evidence>